<dbReference type="Gene3D" id="3.40.50.1240">
    <property type="entry name" value="Phosphoglycerate mutase-like"/>
    <property type="match status" value="1"/>
</dbReference>
<dbReference type="SUPFAM" id="SSF53254">
    <property type="entry name" value="Phosphoglycerate mutase-like"/>
    <property type="match status" value="1"/>
</dbReference>
<evidence type="ECO:0000313" key="1">
    <source>
        <dbReference type="EMBL" id="MBO1307192.1"/>
    </source>
</evidence>
<dbReference type="EMBL" id="JAFREM010000020">
    <property type="protein sequence ID" value="MBO1307192.1"/>
    <property type="molecule type" value="Genomic_DNA"/>
</dbReference>
<dbReference type="InterPro" id="IPR050275">
    <property type="entry name" value="PGM_Phosphatase"/>
</dbReference>
<dbReference type="PANTHER" id="PTHR48100">
    <property type="entry name" value="BROAD-SPECIFICITY PHOSPHATASE YOR283W-RELATED"/>
    <property type="match status" value="1"/>
</dbReference>
<dbReference type="RefSeq" id="WP_207674120.1">
    <property type="nucleotide sequence ID" value="NZ_JAFREM010000020.1"/>
</dbReference>
<dbReference type="InterPro" id="IPR013078">
    <property type="entry name" value="His_Pase_superF_clade-1"/>
</dbReference>
<evidence type="ECO:0000313" key="2">
    <source>
        <dbReference type="Proteomes" id="UP000664601"/>
    </source>
</evidence>
<protein>
    <submittedName>
        <fullName evidence="1">Histidine phosphatase family protein</fullName>
    </submittedName>
</protein>
<organism evidence="1 2">
    <name type="scientific">Candidatus Enterococcus moelleringii</name>
    <dbReference type="NCBI Taxonomy" id="2815325"/>
    <lineage>
        <taxon>Bacteria</taxon>
        <taxon>Bacillati</taxon>
        <taxon>Bacillota</taxon>
        <taxon>Bacilli</taxon>
        <taxon>Lactobacillales</taxon>
        <taxon>Enterococcaceae</taxon>
        <taxon>Enterococcus</taxon>
    </lineage>
</organism>
<dbReference type="Pfam" id="PF00300">
    <property type="entry name" value="His_Phos_1"/>
    <property type="match status" value="1"/>
</dbReference>
<dbReference type="InterPro" id="IPR001345">
    <property type="entry name" value="PG/BPGM_mutase_AS"/>
</dbReference>
<accession>A0ABS3LC30</accession>
<proteinExistence type="predicted"/>
<reference evidence="1 2" key="1">
    <citation type="submission" date="2021-03" db="EMBL/GenBank/DDBJ databases">
        <title>Enterococcal diversity collection.</title>
        <authorList>
            <person name="Gilmore M.S."/>
            <person name="Schwartzman J."/>
            <person name="Van Tyne D."/>
            <person name="Martin M."/>
            <person name="Earl A.M."/>
            <person name="Manson A.L."/>
            <person name="Straub T."/>
            <person name="Salamzade R."/>
            <person name="Saavedra J."/>
            <person name="Lebreton F."/>
            <person name="Prichula J."/>
            <person name="Schaufler K."/>
            <person name="Gaca A."/>
            <person name="Sgardioli B."/>
            <person name="Wagenaar J."/>
            <person name="Strong T."/>
        </authorList>
    </citation>
    <scope>NUCLEOTIDE SEQUENCE [LARGE SCALE GENOMIC DNA]</scope>
    <source>
        <strain evidence="1 2">669A</strain>
    </source>
</reference>
<keyword evidence="2" id="KW-1185">Reference proteome</keyword>
<dbReference type="Proteomes" id="UP000664601">
    <property type="component" value="Unassembled WGS sequence"/>
</dbReference>
<dbReference type="SMART" id="SM00855">
    <property type="entry name" value="PGAM"/>
    <property type="match status" value="1"/>
</dbReference>
<gene>
    <name evidence="1" type="ORF">JZO70_13525</name>
</gene>
<dbReference type="CDD" id="cd07067">
    <property type="entry name" value="HP_PGM_like"/>
    <property type="match status" value="1"/>
</dbReference>
<dbReference type="PANTHER" id="PTHR48100:SF5">
    <property type="entry name" value="HISTIDINE PHOSPHATASE FAMILY PROTEIN"/>
    <property type="match status" value="1"/>
</dbReference>
<dbReference type="PROSITE" id="PS00175">
    <property type="entry name" value="PG_MUTASE"/>
    <property type="match status" value="1"/>
</dbReference>
<dbReference type="InterPro" id="IPR029033">
    <property type="entry name" value="His_PPase_superfam"/>
</dbReference>
<comment type="caution">
    <text evidence="1">The sequence shown here is derived from an EMBL/GenBank/DDBJ whole genome shotgun (WGS) entry which is preliminary data.</text>
</comment>
<name>A0ABS3LC30_9ENTE</name>
<sequence>MKSLYLMRHGETLFNAQHKVQGWCDSPLTETGKEQALAARKYFQQNEIHFDHCYASTQERACDTLELVIDSQKYSRRKNLKEMHFGQFEGASTYLQPKGPESYESFYVAFGGESGEEVRQRMMAELTDIMANEVEDSALVVSHNGAIFYFLQQVLPEESELPLHLANGGFLKFSFEQGKFTYLETVNPTEEMAQHDHSLDNK</sequence>